<accession>A0A9X9QBS5</accession>
<dbReference type="InterPro" id="IPR040976">
    <property type="entry name" value="Pkinase_fungal"/>
</dbReference>
<feature type="region of interest" description="Disordered" evidence="1">
    <location>
        <begin position="88"/>
        <end position="130"/>
    </location>
</feature>
<organism evidence="3 4">
    <name type="scientific">Blumeria graminis f. sp. tritici</name>
    <dbReference type="NCBI Taxonomy" id="62690"/>
    <lineage>
        <taxon>Eukaryota</taxon>
        <taxon>Fungi</taxon>
        <taxon>Dikarya</taxon>
        <taxon>Ascomycota</taxon>
        <taxon>Pezizomycotina</taxon>
        <taxon>Leotiomycetes</taxon>
        <taxon>Erysiphales</taxon>
        <taxon>Erysiphaceae</taxon>
        <taxon>Blumeria</taxon>
    </lineage>
</organism>
<dbReference type="AlphaFoldDB" id="A0A9X9QBS5"/>
<feature type="region of interest" description="Disordered" evidence="1">
    <location>
        <begin position="30"/>
        <end position="72"/>
    </location>
</feature>
<name>A0A9X9QBS5_BLUGR</name>
<evidence type="ECO:0000313" key="3">
    <source>
        <dbReference type="EMBL" id="VDB83954.1"/>
    </source>
</evidence>
<dbReference type="Pfam" id="PF17667">
    <property type="entry name" value="Pkinase_fungal"/>
    <property type="match status" value="1"/>
</dbReference>
<evidence type="ECO:0000259" key="2">
    <source>
        <dbReference type="Pfam" id="PF17667"/>
    </source>
</evidence>
<feature type="domain" description="Fungal-type protein kinase" evidence="2">
    <location>
        <begin position="57"/>
        <end position="220"/>
    </location>
</feature>
<dbReference type="PANTHER" id="PTHR38248:SF2">
    <property type="entry name" value="FUNK1 11"/>
    <property type="match status" value="1"/>
</dbReference>
<evidence type="ECO:0000313" key="4">
    <source>
        <dbReference type="Proteomes" id="UP000324639"/>
    </source>
</evidence>
<dbReference type="PANTHER" id="PTHR38248">
    <property type="entry name" value="FUNK1 6"/>
    <property type="match status" value="1"/>
</dbReference>
<evidence type="ECO:0000256" key="1">
    <source>
        <dbReference type="SAM" id="MobiDB-lite"/>
    </source>
</evidence>
<sequence>MISDQGLKNPTGSGDAVTVKIVRRSTRISSGESIKYIIPSRKSGRACNSESSKSGSKKRRNPDHAQDNESAVPERVLKRLCISNTAGETVSGDGTAPISTQVGLLTSAPGDPTGDGAEATPAVNDGDVDDPGTPELSIAYRDRQKIYIATEPLGRSIGEETTALDLLQGIRDTIMAHRSLFMDARILHRDMSINNTILTDPADNNGRYGLLIDLDLAMSLM</sequence>
<protein>
    <submittedName>
        <fullName evidence="3">Bgt-50336</fullName>
    </submittedName>
</protein>
<reference evidence="3 4" key="1">
    <citation type="submission" date="2018-08" db="EMBL/GenBank/DDBJ databases">
        <authorList>
            <person name="Muller C M."/>
        </authorList>
    </citation>
    <scope>NUCLEOTIDE SEQUENCE [LARGE SCALE GENOMIC DNA]</scope>
</reference>
<keyword evidence="4" id="KW-1185">Reference proteome</keyword>
<gene>
    <name evidence="3" type="ORF">BGT96224V316_LOCUS3084</name>
</gene>
<dbReference type="EMBL" id="LR026988">
    <property type="protein sequence ID" value="VDB83954.1"/>
    <property type="molecule type" value="Genomic_DNA"/>
</dbReference>
<proteinExistence type="predicted"/>
<dbReference type="Proteomes" id="UP000324639">
    <property type="component" value="Chromosome Bgt_-05"/>
</dbReference>